<comment type="similarity">
    <text evidence="1 10">Belongs to the tannase family.</text>
</comment>
<dbReference type="GO" id="GO:0046872">
    <property type="term" value="F:metal ion binding"/>
    <property type="evidence" value="ECO:0007669"/>
    <property type="project" value="UniProtKB-KW"/>
</dbReference>
<organism evidence="12 13">
    <name type="scientific">Lyophyllum shimeji</name>
    <name type="common">Hon-shimeji</name>
    <name type="synonym">Tricholoma shimeji</name>
    <dbReference type="NCBI Taxonomy" id="47721"/>
    <lineage>
        <taxon>Eukaryota</taxon>
        <taxon>Fungi</taxon>
        <taxon>Dikarya</taxon>
        <taxon>Basidiomycota</taxon>
        <taxon>Agaricomycotina</taxon>
        <taxon>Agaricomycetes</taxon>
        <taxon>Agaricomycetidae</taxon>
        <taxon>Agaricales</taxon>
        <taxon>Tricholomatineae</taxon>
        <taxon>Lyophyllaceae</taxon>
        <taxon>Lyophyllum</taxon>
    </lineage>
</organism>
<keyword evidence="8" id="KW-1015">Disulfide bond</keyword>
<comment type="caution">
    <text evidence="12">The sequence shown here is derived from an EMBL/GenBank/DDBJ whole genome shotgun (WGS) entry which is preliminary data.</text>
</comment>
<evidence type="ECO:0000256" key="5">
    <source>
        <dbReference type="ARBA" id="ARBA00022729"/>
    </source>
</evidence>
<evidence type="ECO:0000256" key="10">
    <source>
        <dbReference type="RuleBase" id="RU361238"/>
    </source>
</evidence>
<dbReference type="PANTHER" id="PTHR33938:SF15">
    <property type="entry name" value="FERULOYL ESTERASE B-RELATED"/>
    <property type="match status" value="1"/>
</dbReference>
<keyword evidence="6 10" id="KW-0378">Hydrolase</keyword>
<keyword evidence="3" id="KW-0119">Carbohydrate metabolism</keyword>
<evidence type="ECO:0000256" key="4">
    <source>
        <dbReference type="ARBA" id="ARBA00022723"/>
    </source>
</evidence>
<keyword evidence="5" id="KW-0732">Signal</keyword>
<feature type="region of interest" description="Disordered" evidence="11">
    <location>
        <begin position="28"/>
        <end position="52"/>
    </location>
</feature>
<proteinExistence type="inferred from homology"/>
<dbReference type="SUPFAM" id="SSF53474">
    <property type="entry name" value="alpha/beta-Hydrolases"/>
    <property type="match status" value="1"/>
</dbReference>
<keyword evidence="3" id="KW-0858">Xylan degradation</keyword>
<evidence type="ECO:0000256" key="7">
    <source>
        <dbReference type="ARBA" id="ARBA00022837"/>
    </source>
</evidence>
<dbReference type="PANTHER" id="PTHR33938">
    <property type="entry name" value="FERULOYL ESTERASE B-RELATED"/>
    <property type="match status" value="1"/>
</dbReference>
<dbReference type="Proteomes" id="UP001063166">
    <property type="component" value="Unassembled WGS sequence"/>
</dbReference>
<accession>A0A9P3Q0T7</accession>
<evidence type="ECO:0000256" key="9">
    <source>
        <dbReference type="ARBA" id="ARBA00034075"/>
    </source>
</evidence>
<dbReference type="InterPro" id="IPR011118">
    <property type="entry name" value="Tannase/feruloyl_esterase"/>
</dbReference>
<comment type="catalytic activity">
    <reaction evidence="9">
        <text>feruloyl-polysaccharide + H2O = ferulate + polysaccharide.</text>
        <dbReference type="EC" id="3.1.1.73"/>
    </reaction>
</comment>
<sequence>MESETGRVCVKRVGCSDDVCAHRHNTDHGVLPQHASGDPRIRSSSFESPRKNGIYRQPVRSRLQHYGTYDIVARISLFVVNTTSTSSVFAEAWLPDTWYGRFLAVGNGGLGGCVDYQNIDYGTSLHFATVGSNNGHDGGSWSGTAFLNHPEVINDFAYRAIHVQTVIGKQIVQAYYGEPHHKSYWLEDFDGIVAGAPATFWNDLLGWEGMMARHVGAPNPNASASFIPPALWDVVAGEVLRQCDELDGVKDGIITEPDACEFRPEAIQCTGQNMTNCLSKPQVEALRKIYSPLYGLGGELLYPRYDPGTEGNGNWQIVANGSVNPLVDGWYRFAVLNDSNYNFSDFGLKEIALADRINPGGISTSSGDLSAFEKRGGKFITYHGRRDEYIPSGNSKRMYNLISETLSMPSLDSFYRLFLIPGMNHCSGGPGAAAFGQRYKETNAVNASSHNVLLAMVDWVEGGNAPDTIIGTATDGTQRHSSTNIPQV</sequence>
<keyword evidence="4" id="KW-0479">Metal-binding</keyword>
<dbReference type="Pfam" id="PF07519">
    <property type="entry name" value="Tannase"/>
    <property type="match status" value="1"/>
</dbReference>
<protein>
    <recommendedName>
        <fullName evidence="10">Carboxylic ester hydrolase</fullName>
        <ecNumber evidence="10">3.1.1.-</ecNumber>
    </recommendedName>
</protein>
<evidence type="ECO:0000256" key="6">
    <source>
        <dbReference type="ARBA" id="ARBA00022801"/>
    </source>
</evidence>
<dbReference type="EMBL" id="BRPK01000024">
    <property type="protein sequence ID" value="GLB45545.1"/>
    <property type="molecule type" value="Genomic_DNA"/>
</dbReference>
<evidence type="ECO:0000256" key="8">
    <source>
        <dbReference type="ARBA" id="ARBA00023157"/>
    </source>
</evidence>
<keyword evidence="13" id="KW-1185">Reference proteome</keyword>
<dbReference type="AlphaFoldDB" id="A0A9P3Q0T7"/>
<evidence type="ECO:0000256" key="11">
    <source>
        <dbReference type="SAM" id="MobiDB-lite"/>
    </source>
</evidence>
<dbReference type="InterPro" id="IPR029058">
    <property type="entry name" value="AB_hydrolase_fold"/>
</dbReference>
<keyword evidence="7" id="KW-0106">Calcium</keyword>
<evidence type="ECO:0000313" key="12">
    <source>
        <dbReference type="EMBL" id="GLB45545.1"/>
    </source>
</evidence>
<gene>
    <name evidence="12" type="ORF">LshimejAT787_2400030</name>
</gene>
<evidence type="ECO:0000256" key="2">
    <source>
        <dbReference type="ARBA" id="ARBA00022487"/>
    </source>
</evidence>
<dbReference type="GO" id="GO:0030600">
    <property type="term" value="F:feruloyl esterase activity"/>
    <property type="evidence" value="ECO:0007669"/>
    <property type="project" value="UniProtKB-EC"/>
</dbReference>
<dbReference type="OrthoDB" id="3039123at2759"/>
<evidence type="ECO:0000256" key="1">
    <source>
        <dbReference type="ARBA" id="ARBA00006249"/>
    </source>
</evidence>
<dbReference type="GO" id="GO:0045493">
    <property type="term" value="P:xylan catabolic process"/>
    <property type="evidence" value="ECO:0007669"/>
    <property type="project" value="UniProtKB-KW"/>
</dbReference>
<name>A0A9P3Q0T7_LYOSH</name>
<evidence type="ECO:0000313" key="13">
    <source>
        <dbReference type="Proteomes" id="UP001063166"/>
    </source>
</evidence>
<reference evidence="12" key="1">
    <citation type="submission" date="2022-07" db="EMBL/GenBank/DDBJ databases">
        <title>The genome of Lyophyllum shimeji provides insight into the initial evolution of ectomycorrhizal fungal genome.</title>
        <authorList>
            <person name="Kobayashi Y."/>
            <person name="Shibata T."/>
            <person name="Hirakawa H."/>
            <person name="Shigenobu S."/>
            <person name="Nishiyama T."/>
            <person name="Yamada A."/>
            <person name="Hasebe M."/>
            <person name="Kawaguchi M."/>
        </authorList>
    </citation>
    <scope>NUCLEOTIDE SEQUENCE</scope>
    <source>
        <strain evidence="12">AT787</strain>
    </source>
</reference>
<evidence type="ECO:0000256" key="3">
    <source>
        <dbReference type="ARBA" id="ARBA00022651"/>
    </source>
</evidence>
<dbReference type="EC" id="3.1.1.-" evidence="10"/>
<keyword evidence="3" id="KW-0624">Polysaccharide degradation</keyword>
<keyword evidence="2" id="KW-0719">Serine esterase</keyword>